<dbReference type="KEGG" id="phv:HU739_006195"/>
<name>A0A9E6P1Z2_9PSED</name>
<keyword evidence="2" id="KW-0012">Acyltransferase</keyword>
<dbReference type="Pfam" id="PF13673">
    <property type="entry name" value="Acetyltransf_10"/>
    <property type="match status" value="1"/>
</dbReference>
<dbReference type="InterPro" id="IPR000182">
    <property type="entry name" value="GNAT_dom"/>
</dbReference>
<dbReference type="PANTHER" id="PTHR43877">
    <property type="entry name" value="AMINOALKYLPHOSPHONATE N-ACETYLTRANSFERASE-RELATED-RELATED"/>
    <property type="match status" value="1"/>
</dbReference>
<dbReference type="PANTHER" id="PTHR43877:SF1">
    <property type="entry name" value="ACETYLTRANSFERASE"/>
    <property type="match status" value="1"/>
</dbReference>
<evidence type="ECO:0000256" key="2">
    <source>
        <dbReference type="ARBA" id="ARBA00023315"/>
    </source>
</evidence>
<dbReference type="Proteomes" id="UP000631521">
    <property type="component" value="Chromosome"/>
</dbReference>
<evidence type="ECO:0000259" key="3">
    <source>
        <dbReference type="PROSITE" id="PS51186"/>
    </source>
</evidence>
<dbReference type="CDD" id="cd04301">
    <property type="entry name" value="NAT_SF"/>
    <property type="match status" value="1"/>
</dbReference>
<reference evidence="4 5" key="2">
    <citation type="journal article" date="2021" name="Microorganisms">
        <title>The Ever-Expanding Pseudomonas Genus: Description of 43 New Species and Partition of the Pseudomonas putida Group.</title>
        <authorList>
            <person name="Girard L."/>
            <person name="Lood C."/>
            <person name="Hofte M."/>
            <person name="Vandamme P."/>
            <person name="Rokni-Zadeh H."/>
            <person name="van Noort V."/>
            <person name="Lavigne R."/>
            <person name="De Mot R."/>
        </authorList>
    </citation>
    <scope>NUCLEOTIDE SEQUENCE [LARGE SCALE GENOMIC DNA]</scope>
    <source>
        <strain evidence="4 5">SWRI65</strain>
    </source>
</reference>
<gene>
    <name evidence="4" type="ORF">HU739_006195</name>
</gene>
<dbReference type="Gene3D" id="3.40.630.30">
    <property type="match status" value="1"/>
</dbReference>
<dbReference type="SUPFAM" id="SSF55729">
    <property type="entry name" value="Acyl-CoA N-acyltransferases (Nat)"/>
    <property type="match status" value="1"/>
</dbReference>
<evidence type="ECO:0000256" key="1">
    <source>
        <dbReference type="ARBA" id="ARBA00022679"/>
    </source>
</evidence>
<proteinExistence type="predicted"/>
<dbReference type="InterPro" id="IPR016181">
    <property type="entry name" value="Acyl_CoA_acyltransferase"/>
</dbReference>
<dbReference type="EMBL" id="CP077091">
    <property type="protein sequence ID" value="QXI18582.1"/>
    <property type="molecule type" value="Genomic_DNA"/>
</dbReference>
<accession>A0A9E6P1Z2</accession>
<dbReference type="InterPro" id="IPR050832">
    <property type="entry name" value="Bact_Acetyltransf"/>
</dbReference>
<reference evidence="4 5" key="1">
    <citation type="journal article" date="2020" name="Microorganisms">
        <title>Reliable Identification of Environmental Pseudomonas Isolates Using the rpoD Gene.</title>
        <authorList>
            <consortium name="The Broad Institute Genome Sequencing Platform"/>
            <person name="Girard L."/>
            <person name="Lood C."/>
            <person name="Rokni-Zadeh H."/>
            <person name="van Noort V."/>
            <person name="Lavigne R."/>
            <person name="De Mot R."/>
        </authorList>
    </citation>
    <scope>NUCLEOTIDE SEQUENCE [LARGE SCALE GENOMIC DNA]</scope>
    <source>
        <strain evidence="4 5">SWRI65</strain>
    </source>
</reference>
<dbReference type="GO" id="GO:0016747">
    <property type="term" value="F:acyltransferase activity, transferring groups other than amino-acyl groups"/>
    <property type="evidence" value="ECO:0007669"/>
    <property type="project" value="InterPro"/>
</dbReference>
<dbReference type="AlphaFoldDB" id="A0A9E6P1Z2"/>
<dbReference type="PROSITE" id="PS51186">
    <property type="entry name" value="GNAT"/>
    <property type="match status" value="1"/>
</dbReference>
<evidence type="ECO:0000313" key="5">
    <source>
        <dbReference type="Proteomes" id="UP000631521"/>
    </source>
</evidence>
<organism evidence="4 5">
    <name type="scientific">Pseudomonas hamedanensis</name>
    <dbReference type="NCBI Taxonomy" id="2745504"/>
    <lineage>
        <taxon>Bacteria</taxon>
        <taxon>Pseudomonadati</taxon>
        <taxon>Pseudomonadota</taxon>
        <taxon>Gammaproteobacteria</taxon>
        <taxon>Pseudomonadales</taxon>
        <taxon>Pseudomonadaceae</taxon>
        <taxon>Pseudomonas</taxon>
    </lineage>
</organism>
<sequence>MEVQIRNATNADAPAISRTIVDALRESNAQDYSSDIIDQLVQDFSPAAVLHRMTGRHVLVAVIDSRIVATASLDDNVVRSVFVDPLYQGRGIGRRLMQRIQSIALGRGLKHVCVPSSITAEGFYASLGFKKIRDEFHQSERTIIMAKTLKRCGDA</sequence>
<evidence type="ECO:0000313" key="4">
    <source>
        <dbReference type="EMBL" id="QXI18582.1"/>
    </source>
</evidence>
<protein>
    <submittedName>
        <fullName evidence="4">GNAT family N-acetyltransferase</fullName>
    </submittedName>
</protein>
<keyword evidence="5" id="KW-1185">Reference proteome</keyword>
<keyword evidence="1" id="KW-0808">Transferase</keyword>
<dbReference type="RefSeq" id="WP_186547813.1">
    <property type="nucleotide sequence ID" value="NZ_CP077091.1"/>
</dbReference>
<feature type="domain" description="N-acetyltransferase" evidence="3">
    <location>
        <begin position="3"/>
        <end position="150"/>
    </location>
</feature>